<dbReference type="EMBL" id="JACHIP010000007">
    <property type="protein sequence ID" value="MBB5059834.1"/>
    <property type="molecule type" value="Genomic_DNA"/>
</dbReference>
<protein>
    <submittedName>
        <fullName evidence="6">Phospholipid/cholesterol/gamma-HCH transport system ATP-binding protein</fullName>
    </submittedName>
</protein>
<dbReference type="SMART" id="SM00382">
    <property type="entry name" value="AAA"/>
    <property type="match status" value="1"/>
</dbReference>
<dbReference type="InterPro" id="IPR027417">
    <property type="entry name" value="P-loop_NTPase"/>
</dbReference>
<sequence>MANSVTANSMTSDKTEPASAANSEEPVVVFEGVSIIFDVKPVIEDISFTVMPGETRIILGPAGCGKSVLMKLANGLLKPDTGTIKVFGQDVTKMSENDLYKLRSRIGMVFQESALFDSLSVEENVAYRLNEEKVPEDEAHKRVVESLRFVELEKAISKFPSELSGGMRRRVSIARALITKPDLILYDSPTGGLDPITSTTIVELVVKQRDVSHTTSLLITHRLQDAFTLATYQFNTETGHMEKLPNNGIVPSTRFLVLNEGRIVFDGSTEELVHSDDPWLKEYLS</sequence>
<comment type="caution">
    <text evidence="6">The sequence shown here is derived from an EMBL/GenBank/DDBJ whole genome shotgun (WGS) entry which is preliminary data.</text>
</comment>
<accession>A0A7W7ZHT6</accession>
<dbReference type="PANTHER" id="PTHR43023">
    <property type="entry name" value="PROTEIN TRIGALACTOSYLDIACYLGLYCEROL 3, CHLOROPLASTIC"/>
    <property type="match status" value="1"/>
</dbReference>
<dbReference type="Proteomes" id="UP000540989">
    <property type="component" value="Unassembled WGS sequence"/>
</dbReference>
<dbReference type="PROSITE" id="PS00211">
    <property type="entry name" value="ABC_TRANSPORTER_1"/>
    <property type="match status" value="1"/>
</dbReference>
<evidence type="ECO:0000259" key="5">
    <source>
        <dbReference type="PROSITE" id="PS50893"/>
    </source>
</evidence>
<feature type="compositionally biased region" description="Polar residues" evidence="4">
    <location>
        <begin position="1"/>
        <end position="12"/>
    </location>
</feature>
<dbReference type="SUPFAM" id="SSF52540">
    <property type="entry name" value="P-loop containing nucleoside triphosphate hydrolases"/>
    <property type="match status" value="1"/>
</dbReference>
<organism evidence="6 7">
    <name type="scientific">Granulicella aggregans</name>
    <dbReference type="NCBI Taxonomy" id="474949"/>
    <lineage>
        <taxon>Bacteria</taxon>
        <taxon>Pseudomonadati</taxon>
        <taxon>Acidobacteriota</taxon>
        <taxon>Terriglobia</taxon>
        <taxon>Terriglobales</taxon>
        <taxon>Acidobacteriaceae</taxon>
        <taxon>Granulicella</taxon>
    </lineage>
</organism>
<keyword evidence="7" id="KW-1185">Reference proteome</keyword>
<reference evidence="6 7" key="1">
    <citation type="submission" date="2020-08" db="EMBL/GenBank/DDBJ databases">
        <title>Genomic Encyclopedia of Type Strains, Phase IV (KMG-V): Genome sequencing to study the core and pangenomes of soil and plant-associated prokaryotes.</title>
        <authorList>
            <person name="Whitman W."/>
        </authorList>
    </citation>
    <scope>NUCLEOTIDE SEQUENCE [LARGE SCALE GENOMIC DNA]</scope>
    <source>
        <strain evidence="6 7">M8UP14</strain>
    </source>
</reference>
<evidence type="ECO:0000256" key="1">
    <source>
        <dbReference type="ARBA" id="ARBA00022448"/>
    </source>
</evidence>
<keyword evidence="2" id="KW-0547">Nucleotide-binding</keyword>
<dbReference type="InterPro" id="IPR003439">
    <property type="entry name" value="ABC_transporter-like_ATP-bd"/>
</dbReference>
<evidence type="ECO:0000256" key="4">
    <source>
        <dbReference type="SAM" id="MobiDB-lite"/>
    </source>
</evidence>
<evidence type="ECO:0000256" key="3">
    <source>
        <dbReference type="ARBA" id="ARBA00022840"/>
    </source>
</evidence>
<dbReference type="Pfam" id="PF00005">
    <property type="entry name" value="ABC_tran"/>
    <property type="match status" value="1"/>
</dbReference>
<evidence type="ECO:0000313" key="7">
    <source>
        <dbReference type="Proteomes" id="UP000540989"/>
    </source>
</evidence>
<dbReference type="AlphaFoldDB" id="A0A7W7ZHT6"/>
<evidence type="ECO:0000313" key="6">
    <source>
        <dbReference type="EMBL" id="MBB5059834.1"/>
    </source>
</evidence>
<dbReference type="PROSITE" id="PS50893">
    <property type="entry name" value="ABC_TRANSPORTER_2"/>
    <property type="match status" value="1"/>
</dbReference>
<dbReference type="InterPro" id="IPR003593">
    <property type="entry name" value="AAA+_ATPase"/>
</dbReference>
<dbReference type="Gene3D" id="3.40.50.300">
    <property type="entry name" value="P-loop containing nucleotide triphosphate hydrolases"/>
    <property type="match status" value="1"/>
</dbReference>
<feature type="domain" description="ABC transporter" evidence="5">
    <location>
        <begin position="28"/>
        <end position="285"/>
    </location>
</feature>
<keyword evidence="1" id="KW-0813">Transport</keyword>
<gene>
    <name evidence="6" type="ORF">HDF16_004563</name>
</gene>
<dbReference type="GO" id="GO:0005524">
    <property type="term" value="F:ATP binding"/>
    <property type="evidence" value="ECO:0007669"/>
    <property type="project" value="UniProtKB-KW"/>
</dbReference>
<evidence type="ECO:0000256" key="2">
    <source>
        <dbReference type="ARBA" id="ARBA00022741"/>
    </source>
</evidence>
<dbReference type="GO" id="GO:0016887">
    <property type="term" value="F:ATP hydrolysis activity"/>
    <property type="evidence" value="ECO:0007669"/>
    <property type="project" value="InterPro"/>
</dbReference>
<dbReference type="PANTHER" id="PTHR43023:SF6">
    <property type="entry name" value="INTERMEMBRANE PHOSPHOLIPID TRANSPORT SYSTEM ATP-BINDING PROTEIN MLAF"/>
    <property type="match status" value="1"/>
</dbReference>
<proteinExistence type="predicted"/>
<feature type="region of interest" description="Disordered" evidence="4">
    <location>
        <begin position="1"/>
        <end position="21"/>
    </location>
</feature>
<name>A0A7W7ZHT6_9BACT</name>
<dbReference type="InterPro" id="IPR017871">
    <property type="entry name" value="ABC_transporter-like_CS"/>
</dbReference>
<keyword evidence="3 6" id="KW-0067">ATP-binding</keyword>